<dbReference type="EC" id="2.7.7.68" evidence="1"/>
<dbReference type="NCBIfam" id="TIGR04282">
    <property type="entry name" value="glyco_like_cofC"/>
    <property type="match status" value="1"/>
</dbReference>
<dbReference type="PANTHER" id="PTHR36529">
    <property type="entry name" value="SLL1095 PROTEIN"/>
    <property type="match status" value="1"/>
</dbReference>
<protein>
    <submittedName>
        <fullName evidence="1">2-phospho-L-lactate guanylyltransferase</fullName>
        <ecNumber evidence="1">2.7.7.68</ecNumber>
    </submittedName>
</protein>
<dbReference type="KEGG" id="pvac:HC248_01011"/>
<dbReference type="Proteomes" id="UP000502041">
    <property type="component" value="Chromosome"/>
</dbReference>
<dbReference type="AlphaFoldDB" id="A0A6H2H787"/>
<evidence type="ECO:0000313" key="2">
    <source>
        <dbReference type="Proteomes" id="UP000502041"/>
    </source>
</evidence>
<dbReference type="Pfam" id="PF09837">
    <property type="entry name" value="DUF2064"/>
    <property type="match status" value="1"/>
</dbReference>
<organism evidence="1 2">
    <name type="scientific">Polaromonas vacuolata</name>
    <dbReference type="NCBI Taxonomy" id="37448"/>
    <lineage>
        <taxon>Bacteria</taxon>
        <taxon>Pseudomonadati</taxon>
        <taxon>Pseudomonadota</taxon>
        <taxon>Betaproteobacteria</taxon>
        <taxon>Burkholderiales</taxon>
        <taxon>Comamonadaceae</taxon>
        <taxon>Polaromonas</taxon>
    </lineage>
</organism>
<dbReference type="PANTHER" id="PTHR36529:SF1">
    <property type="entry name" value="GLYCOSYLTRANSFERASE"/>
    <property type="match status" value="1"/>
</dbReference>
<dbReference type="EMBL" id="CP051461">
    <property type="protein sequence ID" value="QJC55729.1"/>
    <property type="molecule type" value="Genomic_DNA"/>
</dbReference>
<gene>
    <name evidence="1" type="primary">cofC</name>
    <name evidence="1" type="ORF">HC248_01011</name>
</gene>
<evidence type="ECO:0000313" key="1">
    <source>
        <dbReference type="EMBL" id="QJC55729.1"/>
    </source>
</evidence>
<dbReference type="Gene3D" id="3.90.550.10">
    <property type="entry name" value="Spore Coat Polysaccharide Biosynthesis Protein SpsA, Chain A"/>
    <property type="match status" value="1"/>
</dbReference>
<dbReference type="InterPro" id="IPR018641">
    <property type="entry name" value="Trfase_1_rSAM/seldom-assoc"/>
</dbReference>
<dbReference type="GO" id="GO:0043814">
    <property type="term" value="F:phospholactate guanylyltransferase activity"/>
    <property type="evidence" value="ECO:0007669"/>
    <property type="project" value="UniProtKB-EC"/>
</dbReference>
<keyword evidence="1" id="KW-0548">Nucleotidyltransferase</keyword>
<keyword evidence="2" id="KW-1185">Reference proteome</keyword>
<dbReference type="SUPFAM" id="SSF53448">
    <property type="entry name" value="Nucleotide-diphospho-sugar transferases"/>
    <property type="match status" value="1"/>
</dbReference>
<reference evidence="1 2" key="1">
    <citation type="submission" date="2020-04" db="EMBL/GenBank/DDBJ databases">
        <title>Complete genome of a Psychrophilic, Marine, Gas Vacuolate Bacterium Polaromonas vacuolata KCTC 22033T.</title>
        <authorList>
            <person name="Hwang K."/>
            <person name="Kim K.M."/>
        </authorList>
    </citation>
    <scope>NUCLEOTIDE SEQUENCE [LARGE SCALE GENOMIC DNA]</scope>
    <source>
        <strain evidence="1 2">KCTC 22033</strain>
    </source>
</reference>
<sequence>MKTATKINTRLVVFAKAPQAGKAKTRLIPALGAAGAATLARHMLGRTLDIALSAAVGPVELCMSPTPDDAAWLGIAIDSAVQLSDQGQGDLGQRMACAVQRVTQLEPVLLIGTDCPGLTPALLQQAAEQLGAHDVVMLPASDGGYVLLGLKSPCPEIFSAMPWSTAAVAEISLQRMKALGLRVWVGPMQHDIDEPADLDHLPPELMNL</sequence>
<keyword evidence="1" id="KW-0808">Transferase</keyword>
<accession>A0A6H2H787</accession>
<proteinExistence type="predicted"/>
<name>A0A6H2H787_9BURK</name>
<dbReference type="InterPro" id="IPR029044">
    <property type="entry name" value="Nucleotide-diphossugar_trans"/>
</dbReference>